<accession>A0A935Q216</accession>
<protein>
    <submittedName>
        <fullName evidence="1">Uncharacterized protein</fullName>
    </submittedName>
</protein>
<evidence type="ECO:0000313" key="1">
    <source>
        <dbReference type="EMBL" id="MBK7677508.1"/>
    </source>
</evidence>
<comment type="caution">
    <text evidence="1">The sequence shown here is derived from an EMBL/GenBank/DDBJ whole genome shotgun (WGS) entry which is preliminary data.</text>
</comment>
<name>A0A935Q216_9PROT</name>
<sequence length="76" mass="8268">MMTRPGRKEHLIPVILDDVGAEGAVGIPATIGRIDLRDVWTDVQKSTVVTKDTINALRNRCVLPMLEKLDAASDAV</sequence>
<organism evidence="1 2">
    <name type="scientific">Candidatus Accumulibacter proximus</name>
    <dbReference type="NCBI Taxonomy" id="2954385"/>
    <lineage>
        <taxon>Bacteria</taxon>
        <taxon>Pseudomonadati</taxon>
        <taxon>Pseudomonadota</taxon>
        <taxon>Betaproteobacteria</taxon>
        <taxon>Candidatus Accumulibacter</taxon>
    </lineage>
</organism>
<dbReference type="EMBL" id="JADJMH010000037">
    <property type="protein sequence ID" value="MBK7677508.1"/>
    <property type="molecule type" value="Genomic_DNA"/>
</dbReference>
<dbReference type="Proteomes" id="UP000697998">
    <property type="component" value="Unassembled WGS sequence"/>
</dbReference>
<gene>
    <name evidence="1" type="ORF">IPJ27_23725</name>
</gene>
<reference evidence="1 2" key="1">
    <citation type="submission" date="2020-10" db="EMBL/GenBank/DDBJ databases">
        <title>Connecting structure to function with the recovery of over 1000 high-quality activated sludge metagenome-assembled genomes encoding full-length rRNA genes using long-read sequencing.</title>
        <authorList>
            <person name="Singleton C.M."/>
            <person name="Petriglieri F."/>
            <person name="Kristensen J.M."/>
            <person name="Kirkegaard R.H."/>
            <person name="Michaelsen T.Y."/>
            <person name="Andersen M.H."/>
            <person name="Karst S.M."/>
            <person name="Dueholm M.S."/>
            <person name="Nielsen P.H."/>
            <person name="Albertsen M."/>
        </authorList>
    </citation>
    <scope>NUCLEOTIDE SEQUENCE [LARGE SCALE GENOMIC DNA]</scope>
    <source>
        <strain evidence="1">EsbW_18-Q3-R4-48_BATAC.285</strain>
    </source>
</reference>
<evidence type="ECO:0000313" key="2">
    <source>
        <dbReference type="Proteomes" id="UP000697998"/>
    </source>
</evidence>
<proteinExistence type="predicted"/>
<dbReference type="AlphaFoldDB" id="A0A935Q216"/>